<dbReference type="Gene3D" id="3.50.4.10">
    <property type="entry name" value="Hepatocyte Growth Factor"/>
    <property type="match status" value="1"/>
</dbReference>
<dbReference type="OrthoDB" id="568194at2759"/>
<keyword evidence="1" id="KW-0732">Signal</keyword>
<feature type="signal peptide" evidence="1">
    <location>
        <begin position="1"/>
        <end position="21"/>
    </location>
</feature>
<accession>A0A814M9Z4</accession>
<reference evidence="2" key="1">
    <citation type="submission" date="2021-02" db="EMBL/GenBank/DDBJ databases">
        <authorList>
            <person name="Nowell W R."/>
        </authorList>
    </citation>
    <scope>NUCLEOTIDE SEQUENCE</scope>
    <source>
        <strain evidence="2">Ploen Becks lab</strain>
    </source>
</reference>
<dbReference type="EMBL" id="CAJNOC010006337">
    <property type="protein sequence ID" value="CAF1075684.1"/>
    <property type="molecule type" value="Genomic_DNA"/>
</dbReference>
<name>A0A814M9Z4_9BILA</name>
<protein>
    <recommendedName>
        <fullName evidence="4">Apple domain-containing protein</fullName>
    </recommendedName>
</protein>
<gene>
    <name evidence="2" type="ORF">OXX778_LOCUS19951</name>
</gene>
<dbReference type="AlphaFoldDB" id="A0A814M9Z4"/>
<evidence type="ECO:0000313" key="3">
    <source>
        <dbReference type="Proteomes" id="UP000663879"/>
    </source>
</evidence>
<sequence>MKNKLISLNILFSILKQVVLIEWNYDLQNKLFWAFDCDFDGNDMTNVRMNGETCGPTCSRTTGCTHFAWSKYQDGTCWMKYGVISKTNAKTIQGRGFVCGTVEINDPGNGGPSQNNVLATRHGATEMGACELPRSDYAVNLPVALGNIDSLGYLKFDGKYCGQILRIDCGNGDLDIIVTNSNLGGGLDLYGSTWDLATNSKPPGETRCSVKLTNRNMLKSSGYECFHSTGETNNLYYRNIGLFNTNGKLVVGAKFKGADGAHRGNNGYWAFDGYGTENDQVVFYFQDGSNHAVFLRDCKNGSNKQIWS</sequence>
<comment type="caution">
    <text evidence="2">The sequence shown here is derived from an EMBL/GenBank/DDBJ whole genome shotgun (WGS) entry which is preliminary data.</text>
</comment>
<evidence type="ECO:0008006" key="4">
    <source>
        <dbReference type="Google" id="ProtNLM"/>
    </source>
</evidence>
<evidence type="ECO:0000313" key="2">
    <source>
        <dbReference type="EMBL" id="CAF1075684.1"/>
    </source>
</evidence>
<proteinExistence type="predicted"/>
<evidence type="ECO:0000256" key="1">
    <source>
        <dbReference type="SAM" id="SignalP"/>
    </source>
</evidence>
<organism evidence="2 3">
    <name type="scientific">Brachionus calyciflorus</name>
    <dbReference type="NCBI Taxonomy" id="104777"/>
    <lineage>
        <taxon>Eukaryota</taxon>
        <taxon>Metazoa</taxon>
        <taxon>Spiralia</taxon>
        <taxon>Gnathifera</taxon>
        <taxon>Rotifera</taxon>
        <taxon>Eurotatoria</taxon>
        <taxon>Monogononta</taxon>
        <taxon>Pseudotrocha</taxon>
        <taxon>Ploima</taxon>
        <taxon>Brachionidae</taxon>
        <taxon>Brachionus</taxon>
    </lineage>
</organism>
<feature type="chain" id="PRO_5032382172" description="Apple domain-containing protein" evidence="1">
    <location>
        <begin position="22"/>
        <end position="308"/>
    </location>
</feature>
<keyword evidence="3" id="KW-1185">Reference proteome</keyword>
<dbReference type="Proteomes" id="UP000663879">
    <property type="component" value="Unassembled WGS sequence"/>
</dbReference>